<keyword evidence="1" id="KW-0472">Membrane</keyword>
<evidence type="ECO:0000256" key="1">
    <source>
        <dbReference type="SAM" id="Phobius"/>
    </source>
</evidence>
<evidence type="ECO:0000313" key="3">
    <source>
        <dbReference type="Proteomes" id="UP000198859"/>
    </source>
</evidence>
<reference evidence="3" key="1">
    <citation type="submission" date="2016-10" db="EMBL/GenBank/DDBJ databases">
        <authorList>
            <person name="Varghese N."/>
            <person name="Submissions S."/>
        </authorList>
    </citation>
    <scope>NUCLEOTIDE SEQUENCE [LARGE SCALE GENOMIC DNA]</scope>
    <source>
        <strain evidence="3">DSM 22127</strain>
    </source>
</reference>
<keyword evidence="1" id="KW-1133">Transmembrane helix</keyword>
<dbReference type="AlphaFoldDB" id="A0A1H1VQJ8"/>
<name>A0A1H1VQJ8_9ACTN</name>
<feature type="transmembrane region" description="Helical" evidence="1">
    <location>
        <begin position="24"/>
        <end position="44"/>
    </location>
</feature>
<dbReference type="EMBL" id="LT629757">
    <property type="protein sequence ID" value="SDS86701.1"/>
    <property type="molecule type" value="Genomic_DNA"/>
</dbReference>
<feature type="transmembrane region" description="Helical" evidence="1">
    <location>
        <begin position="106"/>
        <end position="123"/>
    </location>
</feature>
<dbReference type="Proteomes" id="UP000198859">
    <property type="component" value="Chromosome I"/>
</dbReference>
<organism evidence="2 3">
    <name type="scientific">Nocardioides scoriae</name>
    <dbReference type="NCBI Taxonomy" id="642780"/>
    <lineage>
        <taxon>Bacteria</taxon>
        <taxon>Bacillati</taxon>
        <taxon>Actinomycetota</taxon>
        <taxon>Actinomycetes</taxon>
        <taxon>Propionibacteriales</taxon>
        <taxon>Nocardioidaceae</taxon>
        <taxon>Nocardioides</taxon>
    </lineage>
</organism>
<evidence type="ECO:0000313" key="2">
    <source>
        <dbReference type="EMBL" id="SDS86701.1"/>
    </source>
</evidence>
<feature type="transmembrane region" description="Helical" evidence="1">
    <location>
        <begin position="78"/>
        <end position="94"/>
    </location>
</feature>
<protein>
    <submittedName>
        <fullName evidence="2">Uncharacterized protein</fullName>
    </submittedName>
</protein>
<sequence>MPTTVSRWLPPRVSAPKVARPTPWAAPTLLLTWLLGSVVAHWVAGDLGYGRGAAAYLLGVVVLAALALELGLDHYVTLAFWGVLLAGAAAAPLVGEEVVDLLGRPLTLVLLALGLGAWAWRALPHLWPVTTVRREVGWWVGPGLALLLVSALGVGGAAVAPVVLLGLWLACVAVLWTTGVDRPR</sequence>
<feature type="transmembrane region" description="Helical" evidence="1">
    <location>
        <begin position="53"/>
        <end position="72"/>
    </location>
</feature>
<gene>
    <name evidence="2" type="ORF">SAMN04488570_2898</name>
</gene>
<accession>A0A1H1VQJ8</accession>
<keyword evidence="3" id="KW-1185">Reference proteome</keyword>
<keyword evidence="1" id="KW-0812">Transmembrane</keyword>
<dbReference type="STRING" id="642780.SAMN04488570_2898"/>
<feature type="transmembrane region" description="Helical" evidence="1">
    <location>
        <begin position="143"/>
        <end position="176"/>
    </location>
</feature>
<proteinExistence type="predicted"/>